<accession>A0ABX1HCD5</accession>
<keyword evidence="2" id="KW-0560">Oxidoreductase</keyword>
<dbReference type="InterPro" id="IPR043143">
    <property type="entry name" value="Mal/L-sulf/L-lact_DH-like_NADP"/>
</dbReference>
<evidence type="ECO:0000256" key="1">
    <source>
        <dbReference type="ARBA" id="ARBA00006056"/>
    </source>
</evidence>
<dbReference type="PANTHER" id="PTHR11091">
    <property type="entry name" value="OXIDOREDUCTASE-RELATED"/>
    <property type="match status" value="1"/>
</dbReference>
<dbReference type="InterPro" id="IPR043144">
    <property type="entry name" value="Mal/L-sulf/L-lact_DH-like_ah"/>
</dbReference>
<comment type="similarity">
    <text evidence="1">Belongs to the LDH2/MDH2 oxidoreductase family.</text>
</comment>
<dbReference type="InterPro" id="IPR003767">
    <property type="entry name" value="Malate/L-lactate_DH-like"/>
</dbReference>
<dbReference type="EMBL" id="JAAWWP010000023">
    <property type="protein sequence ID" value="NKI44864.1"/>
    <property type="molecule type" value="Genomic_DNA"/>
</dbReference>
<protein>
    <submittedName>
        <fullName evidence="3">Ldh family oxidoreductase</fullName>
    </submittedName>
</protein>
<gene>
    <name evidence="3" type="ORF">HFV08_27200</name>
</gene>
<dbReference type="PANTHER" id="PTHR11091:SF0">
    <property type="entry name" value="MALATE DEHYDROGENASE"/>
    <property type="match status" value="1"/>
</dbReference>
<reference evidence="3 4" key="1">
    <citation type="submission" date="2020-04" db="EMBL/GenBank/DDBJ databases">
        <title>Phylogenetic Diversity and Antibacterial Activity against Ralstonia solanacearum of Endophytic Actinomycete Isolated from Moss.</title>
        <authorList>
            <person name="Zhuang X."/>
        </authorList>
    </citation>
    <scope>NUCLEOTIDE SEQUENCE [LARGE SCALE GENOMIC DNA]</scope>
    <source>
        <strain evidence="3 4">LD120</strain>
    </source>
</reference>
<evidence type="ECO:0000313" key="4">
    <source>
        <dbReference type="Proteomes" id="UP000772196"/>
    </source>
</evidence>
<dbReference type="Pfam" id="PF02615">
    <property type="entry name" value="Ldh_2"/>
    <property type="match status" value="1"/>
</dbReference>
<name>A0ABX1HCD5_9ACTN</name>
<dbReference type="InterPro" id="IPR036111">
    <property type="entry name" value="Mal/L-sulfo/L-lacto_DH-like_sf"/>
</dbReference>
<dbReference type="Gene3D" id="1.10.1530.10">
    <property type="match status" value="1"/>
</dbReference>
<organism evidence="3 4">
    <name type="scientific">Streptomyces physcomitrii</name>
    <dbReference type="NCBI Taxonomy" id="2724184"/>
    <lineage>
        <taxon>Bacteria</taxon>
        <taxon>Bacillati</taxon>
        <taxon>Actinomycetota</taxon>
        <taxon>Actinomycetes</taxon>
        <taxon>Kitasatosporales</taxon>
        <taxon>Streptomycetaceae</taxon>
        <taxon>Streptomyces</taxon>
    </lineage>
</organism>
<proteinExistence type="inferred from homology"/>
<dbReference type="Proteomes" id="UP000772196">
    <property type="component" value="Unassembled WGS sequence"/>
</dbReference>
<sequence length="381" mass="39651">MTTAPDAGTTEPAHAAEVRVGLDALLDFTAAVFRHHGLPQDRATTAARALVHGDLTGVTSHGLTNLTRLYLKLFADGRCDPAAEPEVLADQGAAVLLDSHKALGLWAASEAVDLAAGRALEYGVGLVTVRGATHLGCAGAHAKRAADRGMICLLVSNCGQQRIIRPPGGRAAMLGTNPLAFATPAGPRPPFVLDMSTTVVPTGRVRGAARAGKDIPEGWLEDAEGRPVTDPDALDRGDGYLKWLGGDPETGAFKGYGLGLLVETLGAMLPGAGLGPEPEAWSGSGSPSGQDDNIGFTVLVIAPAELRRKDEFEAQAAGLFDALTGSPAVREDRPVRYPGWFEGERATEYEKSGVPLSAALYEELRQVAAERGLTAPAALDD</sequence>
<evidence type="ECO:0000313" key="3">
    <source>
        <dbReference type="EMBL" id="NKI44864.1"/>
    </source>
</evidence>
<comment type="caution">
    <text evidence="3">The sequence shown here is derived from an EMBL/GenBank/DDBJ whole genome shotgun (WGS) entry which is preliminary data.</text>
</comment>
<evidence type="ECO:0000256" key="2">
    <source>
        <dbReference type="ARBA" id="ARBA00023002"/>
    </source>
</evidence>
<dbReference type="RefSeq" id="WP_168543108.1">
    <property type="nucleotide sequence ID" value="NZ_JAAWWP010000023.1"/>
</dbReference>
<dbReference type="Gene3D" id="3.30.1370.60">
    <property type="entry name" value="Hypothetical oxidoreductase yiak, domain 2"/>
    <property type="match status" value="1"/>
</dbReference>
<dbReference type="SUPFAM" id="SSF89733">
    <property type="entry name" value="L-sulfolactate dehydrogenase-like"/>
    <property type="match status" value="1"/>
</dbReference>
<keyword evidence="4" id="KW-1185">Reference proteome</keyword>